<sequence length="282" mass="32327">MKIEDILARDTTLVPTIISAMKAIDNGGFKCGRNEIEMIKTSDLLHFNVISMYVMGEKFPNFFLEVHLPDVAKPIGSIAPVRDEETGRIINWLIIRRFEDRRYVNTTDGLWEDMAHHVIKVFFTKEEVFQQVYREAALDNQGSQIGHSSKAGIQERTHNGHPVESISRERFKDMLEMGLSNHPECLGVHYGYFEIDDESAFKDVVFRLFTAGDENGTYPQALMLDGNSRFGRILGSFHLRGHLVQMKSQCYQGEKVINDSAELFDAINEYLVRPSRAYNTHF</sequence>
<evidence type="ECO:0000256" key="1">
    <source>
        <dbReference type="SAM" id="MobiDB-lite"/>
    </source>
</evidence>
<feature type="region of interest" description="Disordered" evidence="1">
    <location>
        <begin position="143"/>
        <end position="165"/>
    </location>
</feature>
<organism evidence="2">
    <name type="scientific">Pantoea phage Survivor</name>
    <dbReference type="NCBI Taxonomy" id="3232176"/>
    <lineage>
        <taxon>Viruses</taxon>
        <taxon>Duplodnaviria</taxon>
        <taxon>Heunggongvirae</taxon>
        <taxon>Uroviricota</taxon>
        <taxon>Caudoviricetes</taxon>
    </lineage>
</organism>
<accession>A0AAU8KXP0</accession>
<protein>
    <submittedName>
        <fullName evidence="2">Uncharacterized protein</fullName>
    </submittedName>
</protein>
<evidence type="ECO:0000313" key="2">
    <source>
        <dbReference type="EMBL" id="XCN28128.1"/>
    </source>
</evidence>
<name>A0AAU8KXP0_9CAUD</name>
<proteinExistence type="predicted"/>
<dbReference type="EMBL" id="PP885733">
    <property type="protein sequence ID" value="XCN28128.1"/>
    <property type="molecule type" value="Genomic_DNA"/>
</dbReference>
<reference evidence="2" key="1">
    <citation type="submission" date="2024-06" db="EMBL/GenBank/DDBJ databases">
        <authorList>
            <person name="Gannavaram S."/>
            <person name="Nemani S."/>
            <person name="Datta M."/>
            <person name="Picchiottino A."/>
            <person name="Mereddy A."/>
            <person name="Gannavaram N."/>
            <person name="Honeycutt C."/>
            <person name="Tran D."/>
            <person name="Choi K."/>
            <person name="Srinivasan K."/>
            <person name="Johnson A."/>
        </authorList>
    </citation>
    <scope>NUCLEOTIDE SEQUENCE</scope>
</reference>